<name>A0AAE3DGR2_9FIRM</name>
<dbReference type="InterPro" id="IPR046088">
    <property type="entry name" value="DUF6106"/>
</dbReference>
<proteinExistence type="predicted"/>
<dbReference type="AlphaFoldDB" id="A0AAE3DGR2"/>
<evidence type="ECO:0000313" key="2">
    <source>
        <dbReference type="EMBL" id="MCC2137896.1"/>
    </source>
</evidence>
<dbReference type="EMBL" id="JAJEQC010000019">
    <property type="protein sequence ID" value="MCC2137896.1"/>
    <property type="molecule type" value="Genomic_DNA"/>
</dbReference>
<keyword evidence="1" id="KW-0472">Membrane</keyword>
<accession>A0AAE3DGR2</accession>
<keyword evidence="1" id="KW-0812">Transmembrane</keyword>
<keyword evidence="3" id="KW-1185">Reference proteome</keyword>
<sequence>MMTDVFVEYMVKKKTGSKDVLMSLGVSILGAILIFVSIFLTPVSPMIPFLVICGVIYGVYYVISSRSLEFEYSITNGDIAVDKIINRRSRKRLTSFDAKAIEEMGKYTENAQKLKGKRVDKTIFAAETDDGKDAWYIIAKSRKTGLTLLVFSPDERCIDAIKPFMDRRLKFEIFGRN</sequence>
<dbReference type="Pfam" id="PF19601">
    <property type="entry name" value="DUF6106"/>
    <property type="match status" value="1"/>
</dbReference>
<gene>
    <name evidence="2" type="ORF">LKD31_12925</name>
</gene>
<reference evidence="2" key="1">
    <citation type="submission" date="2021-10" db="EMBL/GenBank/DDBJ databases">
        <title>Anaerobic single-cell dispensing facilitates the cultivation of human gut bacteria.</title>
        <authorList>
            <person name="Afrizal A."/>
        </authorList>
    </citation>
    <scope>NUCLEOTIDE SEQUENCE</scope>
    <source>
        <strain evidence="2">CLA-AA-H250</strain>
    </source>
</reference>
<evidence type="ECO:0000313" key="3">
    <source>
        <dbReference type="Proteomes" id="UP001199424"/>
    </source>
</evidence>
<feature type="transmembrane region" description="Helical" evidence="1">
    <location>
        <begin position="46"/>
        <end position="63"/>
    </location>
</feature>
<dbReference type="Proteomes" id="UP001199424">
    <property type="component" value="Unassembled WGS sequence"/>
</dbReference>
<dbReference type="RefSeq" id="WP_308450034.1">
    <property type="nucleotide sequence ID" value="NZ_JAJEQC010000019.1"/>
</dbReference>
<comment type="caution">
    <text evidence="2">The sequence shown here is derived from an EMBL/GenBank/DDBJ whole genome shotgun (WGS) entry which is preliminary data.</text>
</comment>
<organism evidence="2 3">
    <name type="scientific">Hominenteromicrobium mulieris</name>
    <dbReference type="NCBI Taxonomy" id="2885357"/>
    <lineage>
        <taxon>Bacteria</taxon>
        <taxon>Bacillati</taxon>
        <taxon>Bacillota</taxon>
        <taxon>Clostridia</taxon>
        <taxon>Eubacteriales</taxon>
        <taxon>Oscillospiraceae</taxon>
        <taxon>Hominenteromicrobium</taxon>
    </lineage>
</organism>
<evidence type="ECO:0000256" key="1">
    <source>
        <dbReference type="SAM" id="Phobius"/>
    </source>
</evidence>
<feature type="transmembrane region" description="Helical" evidence="1">
    <location>
        <begin position="20"/>
        <end position="40"/>
    </location>
</feature>
<keyword evidence="1" id="KW-1133">Transmembrane helix</keyword>
<protein>
    <submittedName>
        <fullName evidence="2">DUF6106 family protein</fullName>
    </submittedName>
</protein>